<keyword evidence="4" id="KW-0813">Transport</keyword>
<name>A0A6G0ZBR2_APHCR</name>
<keyword evidence="8 9" id="KW-0472">Membrane</keyword>
<comment type="subcellular location">
    <subcellularLocation>
        <location evidence="1">Membrane</location>
        <topology evidence="1">Multi-pass membrane protein</topology>
    </subcellularLocation>
</comment>
<dbReference type="PANTHER" id="PTHR19139:SF291">
    <property type="entry name" value="AQUAPORIN"/>
    <property type="match status" value="1"/>
</dbReference>
<organism evidence="10 11">
    <name type="scientific">Aphis craccivora</name>
    <name type="common">Cowpea aphid</name>
    <dbReference type="NCBI Taxonomy" id="307492"/>
    <lineage>
        <taxon>Eukaryota</taxon>
        <taxon>Metazoa</taxon>
        <taxon>Ecdysozoa</taxon>
        <taxon>Arthropoda</taxon>
        <taxon>Hexapoda</taxon>
        <taxon>Insecta</taxon>
        <taxon>Pterygota</taxon>
        <taxon>Neoptera</taxon>
        <taxon>Paraneoptera</taxon>
        <taxon>Hemiptera</taxon>
        <taxon>Sternorrhyncha</taxon>
        <taxon>Aphidomorpha</taxon>
        <taxon>Aphidoidea</taxon>
        <taxon>Aphididae</taxon>
        <taxon>Aphidini</taxon>
        <taxon>Aphis</taxon>
        <taxon>Aphis</taxon>
    </lineage>
</organism>
<dbReference type="AlphaFoldDB" id="A0A6G0ZBR2"/>
<keyword evidence="5 9" id="KW-0812">Transmembrane</keyword>
<gene>
    <name evidence="10" type="ORF">FWK35_00021438</name>
</gene>
<dbReference type="Pfam" id="PF00230">
    <property type="entry name" value="MIP"/>
    <property type="match status" value="1"/>
</dbReference>
<keyword evidence="11" id="KW-1185">Reference proteome</keyword>
<keyword evidence="6" id="KW-0677">Repeat</keyword>
<evidence type="ECO:0000256" key="5">
    <source>
        <dbReference type="ARBA" id="ARBA00022692"/>
    </source>
</evidence>
<evidence type="ECO:0000256" key="2">
    <source>
        <dbReference type="ARBA" id="ARBA00006175"/>
    </source>
</evidence>
<evidence type="ECO:0000256" key="1">
    <source>
        <dbReference type="ARBA" id="ARBA00004141"/>
    </source>
</evidence>
<evidence type="ECO:0000256" key="7">
    <source>
        <dbReference type="ARBA" id="ARBA00022989"/>
    </source>
</evidence>
<dbReference type="OrthoDB" id="3222at2759"/>
<dbReference type="EMBL" id="VUJU01000884">
    <property type="protein sequence ID" value="KAF0767823.1"/>
    <property type="molecule type" value="Genomic_DNA"/>
</dbReference>
<comment type="subunit">
    <text evidence="3">Homotetramer.</text>
</comment>
<proteinExistence type="inferred from homology"/>
<dbReference type="PANTHER" id="PTHR19139">
    <property type="entry name" value="AQUAPORIN TRANSPORTER"/>
    <property type="match status" value="1"/>
</dbReference>
<dbReference type="InterPro" id="IPR034294">
    <property type="entry name" value="Aquaporin_transptr"/>
</dbReference>
<accession>A0A6G0ZBR2</accession>
<protein>
    <submittedName>
        <fullName evidence="10">Aquaporin AQPAe.a-like</fullName>
    </submittedName>
</protein>
<dbReference type="GO" id="GO:0005886">
    <property type="term" value="C:plasma membrane"/>
    <property type="evidence" value="ECO:0007669"/>
    <property type="project" value="TreeGrafter"/>
</dbReference>
<dbReference type="InterPro" id="IPR023271">
    <property type="entry name" value="Aquaporin-like"/>
</dbReference>
<evidence type="ECO:0000256" key="9">
    <source>
        <dbReference type="SAM" id="Phobius"/>
    </source>
</evidence>
<dbReference type="Gene3D" id="1.20.1080.10">
    <property type="entry name" value="Glycerol uptake facilitator protein"/>
    <property type="match status" value="1"/>
</dbReference>
<reference evidence="10 11" key="1">
    <citation type="submission" date="2019-08" db="EMBL/GenBank/DDBJ databases">
        <title>Whole genome of Aphis craccivora.</title>
        <authorList>
            <person name="Voronova N.V."/>
            <person name="Shulinski R.S."/>
            <person name="Bandarenka Y.V."/>
            <person name="Zhorov D.G."/>
            <person name="Warner D."/>
        </authorList>
    </citation>
    <scope>NUCLEOTIDE SEQUENCE [LARGE SCALE GENOMIC DNA]</scope>
    <source>
        <strain evidence="10">180601</strain>
        <tissue evidence="10">Whole Body</tissue>
    </source>
</reference>
<evidence type="ECO:0000256" key="4">
    <source>
        <dbReference type="ARBA" id="ARBA00022448"/>
    </source>
</evidence>
<dbReference type="InterPro" id="IPR000425">
    <property type="entry name" value="MIP"/>
</dbReference>
<evidence type="ECO:0000256" key="3">
    <source>
        <dbReference type="ARBA" id="ARBA00011881"/>
    </source>
</evidence>
<keyword evidence="7 9" id="KW-1133">Transmembrane helix</keyword>
<evidence type="ECO:0000256" key="6">
    <source>
        <dbReference type="ARBA" id="ARBA00022737"/>
    </source>
</evidence>
<comment type="caution">
    <text evidence="10">The sequence shown here is derived from an EMBL/GenBank/DDBJ whole genome shotgun (WGS) entry which is preliminary data.</text>
</comment>
<comment type="similarity">
    <text evidence="2">Belongs to the MIP/aquaporin (TC 1.A.8) family.</text>
</comment>
<evidence type="ECO:0000313" key="11">
    <source>
        <dbReference type="Proteomes" id="UP000478052"/>
    </source>
</evidence>
<feature type="transmembrane region" description="Helical" evidence="9">
    <location>
        <begin position="21"/>
        <end position="43"/>
    </location>
</feature>
<dbReference type="GO" id="GO:0015267">
    <property type="term" value="F:channel activity"/>
    <property type="evidence" value="ECO:0007669"/>
    <property type="project" value="InterPro"/>
</dbReference>
<evidence type="ECO:0000256" key="8">
    <source>
        <dbReference type="ARBA" id="ARBA00023136"/>
    </source>
</evidence>
<sequence>MRFFVTPDAVTKGLGKTAVNTLLQPGQGFIVEAFITFILVLVIHSVCDEANRSNIVTPSISIGLTIAAAHLAAQRDNKERIHSDIDFKSIL</sequence>
<dbReference type="Proteomes" id="UP000478052">
    <property type="component" value="Unassembled WGS sequence"/>
</dbReference>
<dbReference type="SUPFAM" id="SSF81338">
    <property type="entry name" value="Aquaporin-like"/>
    <property type="match status" value="1"/>
</dbReference>
<evidence type="ECO:0000313" key="10">
    <source>
        <dbReference type="EMBL" id="KAF0767823.1"/>
    </source>
</evidence>